<comment type="caution">
    <text evidence="3">The sequence shown here is derived from an EMBL/GenBank/DDBJ whole genome shotgun (WGS) entry which is preliminary data.</text>
</comment>
<dbReference type="EMBL" id="MTSL01000183">
    <property type="protein sequence ID" value="PJF17250.1"/>
    <property type="molecule type" value="Genomic_DNA"/>
</dbReference>
<sequence length="374" mass="42700">MLKNIAQVAILLSVTQGHNVTEPKMPVKPYDLAYMWADYALVFENYPALSSKNLTESTMRDAFSSFIAPLKEYCSSIKDKNVTDAKRKSSVVGMLDQLASPGSFKQDKFNDDDWKTNQMWSTVMKQDTLSKAQKTRNDLYMGIKKKNKQDKAIKQYQKNLNSYRDVMMAAEEKEYKTMITDKAIDWDLYTKRYLELLKVIKKDPAKYSNKVRGYFAVWLHDGNANDDVFKTLSRSASTKAQDKIKDIFSTSDARVTMPALQLSLLGVLAYLMLQDPLIRRWYRDDVLCMVYGHLPPADVDCATHQHSRYHPQYAPPTTNPTVSVLCPTLPAVPLYAHMDSAGKLMPGFWQATQAWTKFLFATRPHPATAPQLFI</sequence>
<keyword evidence="4" id="KW-1185">Reference proteome</keyword>
<evidence type="ECO:0000313" key="4">
    <source>
        <dbReference type="Proteomes" id="UP000240830"/>
    </source>
</evidence>
<organism evidence="3 4">
    <name type="scientific">Paramicrosporidium saccamoebae</name>
    <dbReference type="NCBI Taxonomy" id="1246581"/>
    <lineage>
        <taxon>Eukaryota</taxon>
        <taxon>Fungi</taxon>
        <taxon>Fungi incertae sedis</taxon>
        <taxon>Cryptomycota</taxon>
        <taxon>Cryptomycota incertae sedis</taxon>
        <taxon>Paramicrosporidium</taxon>
    </lineage>
</organism>
<dbReference type="AlphaFoldDB" id="A0A2H9THZ5"/>
<feature type="chain" id="PRO_5014154023" evidence="2">
    <location>
        <begin position="18"/>
        <end position="374"/>
    </location>
</feature>
<reference evidence="3 4" key="1">
    <citation type="submission" date="2016-10" db="EMBL/GenBank/DDBJ databases">
        <title>The genome of Paramicrosporidium saccamoebae is the missing link in understanding Cryptomycota and Microsporidia evolution.</title>
        <authorList>
            <person name="Quandt C.A."/>
            <person name="Beaudet D."/>
            <person name="Corsaro D."/>
            <person name="Michel R."/>
            <person name="Corradi N."/>
            <person name="James T."/>
        </authorList>
    </citation>
    <scope>NUCLEOTIDE SEQUENCE [LARGE SCALE GENOMIC DNA]</scope>
    <source>
        <strain evidence="3 4">KSL3</strain>
    </source>
</reference>
<protein>
    <submittedName>
        <fullName evidence="3">Uncharacterized protein</fullName>
    </submittedName>
</protein>
<keyword evidence="2" id="KW-0732">Signal</keyword>
<feature type="signal peptide" evidence="2">
    <location>
        <begin position="1"/>
        <end position="17"/>
    </location>
</feature>
<gene>
    <name evidence="3" type="ORF">PSACC_02940</name>
</gene>
<accession>A0A2H9THZ5</accession>
<feature type="coiled-coil region" evidence="1">
    <location>
        <begin position="146"/>
        <end position="173"/>
    </location>
</feature>
<evidence type="ECO:0000313" key="3">
    <source>
        <dbReference type="EMBL" id="PJF17250.1"/>
    </source>
</evidence>
<name>A0A2H9THZ5_9FUNG</name>
<evidence type="ECO:0000256" key="2">
    <source>
        <dbReference type="SAM" id="SignalP"/>
    </source>
</evidence>
<keyword evidence="1" id="KW-0175">Coiled coil</keyword>
<proteinExistence type="predicted"/>
<dbReference type="Proteomes" id="UP000240830">
    <property type="component" value="Unassembled WGS sequence"/>
</dbReference>
<evidence type="ECO:0000256" key="1">
    <source>
        <dbReference type="SAM" id="Coils"/>
    </source>
</evidence>